<sequence>MPWKDPEFILFDPRIRASFDVNNLSFDHDGRFCFTHGNRVQCTRKNVSLFTNIDFTLATKDQVEVTSCMFWRNLEGCDRAFVVVGTEKQIDRSASIQIWNTEHGLGRKVFEFEFNELSMMGGSSIEFAACFTQLKTRIGSPPLLVGLSSGQVIMMIGKEYGTEFRVVLTLTGLTNPVVCIAADVCDTSYAAAADEVGNLVVWHVEMISEDSYGYKITYEFNSTIDPITCIGIRDGIVITGHQSGILRFHTVKKKYVYADIITNSKAIMCIAVHPLRDWVAVGGEDCRMACIEFARDDEHESVLLLSVCINGAIIGIEFTRPNEILPCLAIMVFELPYIIYYDYESYSGTISNPLVKPRSKLVGEALKQRRQRIGDRAKLTMAEVDEMIQKTQPATIDDSESTAPVADRRLMFDEDVEPVPEDDRPISAEEAEQRRFQELRRMYQGQ</sequence>
<dbReference type="SUPFAM" id="SSF50978">
    <property type="entry name" value="WD40 repeat-like"/>
    <property type="match status" value="1"/>
</dbReference>
<gene>
    <name evidence="2" type="ORF">CCAE0312_LOCUS8958</name>
</gene>
<dbReference type="InterPro" id="IPR036322">
    <property type="entry name" value="WD40_repeat_dom_sf"/>
</dbReference>
<organism evidence="2">
    <name type="scientific">Compsopogon caeruleus</name>
    <dbReference type="NCBI Taxonomy" id="31354"/>
    <lineage>
        <taxon>Eukaryota</taxon>
        <taxon>Rhodophyta</taxon>
        <taxon>Compsopogonophyceae</taxon>
        <taxon>Compsopogonales</taxon>
        <taxon>Compsopogonaceae</taxon>
        <taxon>Compsopogon</taxon>
    </lineage>
</organism>
<proteinExistence type="predicted"/>
<reference evidence="2" key="1">
    <citation type="submission" date="2021-01" db="EMBL/GenBank/DDBJ databases">
        <authorList>
            <person name="Corre E."/>
            <person name="Pelletier E."/>
            <person name="Niang G."/>
            <person name="Scheremetjew M."/>
            <person name="Finn R."/>
            <person name="Kale V."/>
            <person name="Holt S."/>
            <person name="Cochrane G."/>
            <person name="Meng A."/>
            <person name="Brown T."/>
            <person name="Cohen L."/>
        </authorList>
    </citation>
    <scope>NUCLEOTIDE SEQUENCE</scope>
    <source>
        <strain evidence="2">SAG 36.94</strain>
    </source>
</reference>
<evidence type="ECO:0000313" key="2">
    <source>
        <dbReference type="EMBL" id="CAD9236861.1"/>
    </source>
</evidence>
<feature type="compositionally biased region" description="Basic and acidic residues" evidence="1">
    <location>
        <begin position="421"/>
        <end position="431"/>
    </location>
</feature>
<dbReference type="InterPro" id="IPR015943">
    <property type="entry name" value="WD40/YVTN_repeat-like_dom_sf"/>
</dbReference>
<protein>
    <recommendedName>
        <fullName evidence="3">Cilia- and flagella-associated protein 43</fullName>
    </recommendedName>
</protein>
<dbReference type="Gene3D" id="2.130.10.10">
    <property type="entry name" value="YVTN repeat-like/Quinoprotein amine dehydrogenase"/>
    <property type="match status" value="1"/>
</dbReference>
<dbReference type="EMBL" id="HBGH01016202">
    <property type="protein sequence ID" value="CAD9236861.1"/>
    <property type="molecule type" value="Transcribed_RNA"/>
</dbReference>
<name>A0A7S1XFY7_9RHOD</name>
<feature type="region of interest" description="Disordered" evidence="1">
    <location>
        <begin position="389"/>
        <end position="431"/>
    </location>
</feature>
<evidence type="ECO:0008006" key="3">
    <source>
        <dbReference type="Google" id="ProtNLM"/>
    </source>
</evidence>
<evidence type="ECO:0000256" key="1">
    <source>
        <dbReference type="SAM" id="MobiDB-lite"/>
    </source>
</evidence>
<accession>A0A7S1XFY7</accession>
<dbReference type="AlphaFoldDB" id="A0A7S1XFY7"/>